<evidence type="ECO:0000313" key="2">
    <source>
        <dbReference type="Proteomes" id="UP000192907"/>
    </source>
</evidence>
<dbReference type="EMBL" id="FWZT01000008">
    <property type="protein sequence ID" value="SMF26956.1"/>
    <property type="molecule type" value="Genomic_DNA"/>
</dbReference>
<dbReference type="Proteomes" id="UP000192907">
    <property type="component" value="Unassembled WGS sequence"/>
</dbReference>
<dbReference type="AlphaFoldDB" id="A0A1Y6BSG3"/>
<gene>
    <name evidence="1" type="ORF">SAMN06296036_108184</name>
</gene>
<dbReference type="STRING" id="1513793.SAMN06296036_108184"/>
<dbReference type="RefSeq" id="WP_132318786.1">
    <property type="nucleotide sequence ID" value="NZ_FWZT01000008.1"/>
</dbReference>
<sequence>MTGESTRKVSMTLFQKLVLTFDKVQVEPSPDHPEYFSEVHLYEYPHNLEAQHRLRFHVAQKTTSTTWSLIYHNANGLLRKRDLKFIKGRNAPVRNEKILDFYSKAKADYQKDYPAIIEVLEQSELRKKQEQELQERLDRIAPDAEGIEARLSRGRLCIEIDTSHGDLLDRVLAILEQEV</sequence>
<protein>
    <submittedName>
        <fullName evidence="1">Uncharacterized protein</fullName>
    </submittedName>
</protein>
<evidence type="ECO:0000313" key="1">
    <source>
        <dbReference type="EMBL" id="SMF26956.1"/>
    </source>
</evidence>
<organism evidence="1 2">
    <name type="scientific">Pseudobacteriovorax antillogorgiicola</name>
    <dbReference type="NCBI Taxonomy" id="1513793"/>
    <lineage>
        <taxon>Bacteria</taxon>
        <taxon>Pseudomonadati</taxon>
        <taxon>Bdellovibrionota</taxon>
        <taxon>Oligoflexia</taxon>
        <taxon>Oligoflexales</taxon>
        <taxon>Pseudobacteriovoracaceae</taxon>
        <taxon>Pseudobacteriovorax</taxon>
    </lineage>
</organism>
<name>A0A1Y6BSG3_9BACT</name>
<keyword evidence="2" id="KW-1185">Reference proteome</keyword>
<reference evidence="2" key="1">
    <citation type="submission" date="2017-04" db="EMBL/GenBank/DDBJ databases">
        <authorList>
            <person name="Varghese N."/>
            <person name="Submissions S."/>
        </authorList>
    </citation>
    <scope>NUCLEOTIDE SEQUENCE [LARGE SCALE GENOMIC DNA]</scope>
    <source>
        <strain evidence="2">RKEM611</strain>
    </source>
</reference>
<proteinExistence type="predicted"/>
<accession>A0A1Y6BSG3</accession>